<comment type="similarity">
    <text evidence="1">Belongs to the Iojap/RsfS family.</text>
</comment>
<dbReference type="Pfam" id="PF02410">
    <property type="entry name" value="RsfS"/>
    <property type="match status" value="1"/>
</dbReference>
<proteinExistence type="inferred from homology"/>
<dbReference type="Gene3D" id="3.30.460.10">
    <property type="entry name" value="Beta Polymerase, domain 2"/>
    <property type="match status" value="1"/>
</dbReference>
<dbReference type="GO" id="GO:0090071">
    <property type="term" value="P:negative regulation of ribosome biogenesis"/>
    <property type="evidence" value="ECO:0007669"/>
    <property type="project" value="TreeGrafter"/>
</dbReference>
<evidence type="ECO:0008006" key="3">
    <source>
        <dbReference type="Google" id="ProtNLM"/>
    </source>
</evidence>
<name>A0A381ULA3_9ZZZZ</name>
<accession>A0A381ULA3</accession>
<evidence type="ECO:0000256" key="1">
    <source>
        <dbReference type="ARBA" id="ARBA00010574"/>
    </source>
</evidence>
<gene>
    <name evidence="2" type="ORF">METZ01_LOCUS80971</name>
</gene>
<organism evidence="2">
    <name type="scientific">marine metagenome</name>
    <dbReference type="NCBI Taxonomy" id="408172"/>
    <lineage>
        <taxon>unclassified sequences</taxon>
        <taxon>metagenomes</taxon>
        <taxon>ecological metagenomes</taxon>
    </lineage>
</organism>
<dbReference type="GO" id="GO:0043023">
    <property type="term" value="F:ribosomal large subunit binding"/>
    <property type="evidence" value="ECO:0007669"/>
    <property type="project" value="TreeGrafter"/>
</dbReference>
<reference evidence="2" key="1">
    <citation type="submission" date="2018-05" db="EMBL/GenBank/DDBJ databases">
        <authorList>
            <person name="Lanie J.A."/>
            <person name="Ng W.-L."/>
            <person name="Kazmierczak K.M."/>
            <person name="Andrzejewski T.M."/>
            <person name="Davidsen T.M."/>
            <person name="Wayne K.J."/>
            <person name="Tettelin H."/>
            <person name="Glass J.I."/>
            <person name="Rusch D."/>
            <person name="Podicherti R."/>
            <person name="Tsui H.-C.T."/>
            <person name="Winkler M.E."/>
        </authorList>
    </citation>
    <scope>NUCLEOTIDE SEQUENCE</scope>
</reference>
<dbReference type="PANTHER" id="PTHR21043">
    <property type="entry name" value="IOJAP SUPERFAMILY ORTHOLOG"/>
    <property type="match status" value="1"/>
</dbReference>
<dbReference type="AlphaFoldDB" id="A0A381ULA3"/>
<dbReference type="GO" id="GO:0017148">
    <property type="term" value="P:negative regulation of translation"/>
    <property type="evidence" value="ECO:0007669"/>
    <property type="project" value="TreeGrafter"/>
</dbReference>
<evidence type="ECO:0000313" key="2">
    <source>
        <dbReference type="EMBL" id="SVA28117.1"/>
    </source>
</evidence>
<dbReference type="PANTHER" id="PTHR21043:SF0">
    <property type="entry name" value="MITOCHONDRIAL ASSEMBLY OF RIBOSOMAL LARGE SUBUNIT PROTEIN 1"/>
    <property type="match status" value="1"/>
</dbReference>
<dbReference type="InterPro" id="IPR004394">
    <property type="entry name" value="Iojap/RsfS/C7orf30"/>
</dbReference>
<dbReference type="SUPFAM" id="SSF81301">
    <property type="entry name" value="Nucleotidyltransferase"/>
    <property type="match status" value="1"/>
</dbReference>
<dbReference type="InterPro" id="IPR043519">
    <property type="entry name" value="NT_sf"/>
</dbReference>
<dbReference type="EMBL" id="UINC01006535">
    <property type="protein sequence ID" value="SVA28117.1"/>
    <property type="molecule type" value="Genomic_DNA"/>
</dbReference>
<sequence length="59" mass="6970">MPEEKPWHVEGLDNLGWVLMDYVNAVIHIFQPDQRDFYSLERLWADGKSEVVEDHITAE</sequence>
<protein>
    <recommendedName>
        <fullName evidence="3">Ribosome silencing factor</fullName>
    </recommendedName>
</protein>